<comment type="subcellular location">
    <subcellularLocation>
        <location evidence="1">Membrane</location>
        <topology evidence="1">Multi-pass membrane protein</topology>
    </subcellularLocation>
</comment>
<evidence type="ECO:0000256" key="5">
    <source>
        <dbReference type="ARBA" id="ARBA00023136"/>
    </source>
</evidence>
<feature type="domain" description="G-protein coupled receptors family 1 profile" evidence="10">
    <location>
        <begin position="135"/>
        <end position="324"/>
    </location>
</feature>
<dbReference type="GO" id="GO:0045177">
    <property type="term" value="C:apical part of cell"/>
    <property type="evidence" value="ECO:0007669"/>
    <property type="project" value="Ensembl"/>
</dbReference>
<dbReference type="PANTHER" id="PTHR24225">
    <property type="entry name" value="CHEMOTACTIC RECEPTOR"/>
    <property type="match status" value="1"/>
</dbReference>
<evidence type="ECO:0000259" key="10">
    <source>
        <dbReference type="PROSITE" id="PS50262"/>
    </source>
</evidence>
<proteinExistence type="inferred from homology"/>
<dbReference type="InterPro" id="IPR017452">
    <property type="entry name" value="GPCR_Rhodpsn_7TM"/>
</dbReference>
<feature type="transmembrane region" description="Helical" evidence="9">
    <location>
        <begin position="74"/>
        <end position="91"/>
    </location>
</feature>
<dbReference type="SMR" id="A0A5F9CKR0"/>
<dbReference type="Bgee" id="ENSOCUG00000025530">
    <property type="expression patterns" value="Expressed in blood and 14 other cell types or tissues"/>
</dbReference>
<name>A0A5F9CKR0_RABIT</name>
<dbReference type="Pfam" id="PF00001">
    <property type="entry name" value="7tm_1"/>
    <property type="match status" value="1"/>
</dbReference>
<dbReference type="GO" id="GO:0007204">
    <property type="term" value="P:positive regulation of cytosolic calcium ion concentration"/>
    <property type="evidence" value="ECO:0007669"/>
    <property type="project" value="TreeGrafter"/>
</dbReference>
<dbReference type="GO" id="GO:0032720">
    <property type="term" value="P:negative regulation of tumor necrosis factor production"/>
    <property type="evidence" value="ECO:0007669"/>
    <property type="project" value="Ensembl"/>
</dbReference>
<dbReference type="STRING" id="9986.ENSOCUP00000034050"/>
<evidence type="ECO:0000313" key="12">
    <source>
        <dbReference type="Proteomes" id="UP000001811"/>
    </source>
</evidence>
<keyword evidence="7" id="KW-0807">Transducer</keyword>
<evidence type="ECO:0000256" key="3">
    <source>
        <dbReference type="ARBA" id="ARBA00022989"/>
    </source>
</evidence>
<dbReference type="AlphaFoldDB" id="A0A5F9CKR0"/>
<accession>A0A5F9CKR0</accession>
<evidence type="ECO:0000256" key="9">
    <source>
        <dbReference type="SAM" id="Phobius"/>
    </source>
</evidence>
<keyword evidence="2 9" id="KW-0812">Transmembrane</keyword>
<dbReference type="FunCoup" id="A0A5F9CKR0">
    <property type="interactions" value="23"/>
</dbReference>
<dbReference type="InterPro" id="IPR000276">
    <property type="entry name" value="GPCR_Rhodpsn"/>
</dbReference>
<dbReference type="GO" id="GO:0006954">
    <property type="term" value="P:inflammatory response"/>
    <property type="evidence" value="ECO:0007669"/>
    <property type="project" value="TreeGrafter"/>
</dbReference>
<dbReference type="GO" id="GO:0007200">
    <property type="term" value="P:phospholipase C-activating G protein-coupled receptor signaling pathway"/>
    <property type="evidence" value="ECO:0007669"/>
    <property type="project" value="TreeGrafter"/>
</dbReference>
<keyword evidence="3 9" id="KW-1133">Transmembrane helix</keyword>
<evidence type="ECO:0000256" key="4">
    <source>
        <dbReference type="ARBA" id="ARBA00023040"/>
    </source>
</evidence>
<keyword evidence="6" id="KW-0675">Receptor</keyword>
<dbReference type="GO" id="GO:0090024">
    <property type="term" value="P:negative regulation of neutrophil chemotaxis"/>
    <property type="evidence" value="ECO:0007669"/>
    <property type="project" value="Ensembl"/>
</dbReference>
<dbReference type="GeneTree" id="ENSGT01140000282544"/>
<keyword evidence="12" id="KW-1185">Reference proteome</keyword>
<evidence type="ECO:0000256" key="7">
    <source>
        <dbReference type="ARBA" id="ARBA00023224"/>
    </source>
</evidence>
<organism evidence="11 12">
    <name type="scientific">Oryctolagus cuniculus</name>
    <name type="common">Rabbit</name>
    <dbReference type="NCBI Taxonomy" id="9986"/>
    <lineage>
        <taxon>Eukaryota</taxon>
        <taxon>Metazoa</taxon>
        <taxon>Chordata</taxon>
        <taxon>Craniata</taxon>
        <taxon>Vertebrata</taxon>
        <taxon>Euteleostomi</taxon>
        <taxon>Mammalia</taxon>
        <taxon>Eutheria</taxon>
        <taxon>Euarchontoglires</taxon>
        <taxon>Glires</taxon>
        <taxon>Lagomorpha</taxon>
        <taxon>Leporidae</taxon>
        <taxon>Oryctolagus</taxon>
    </lineage>
</organism>
<feature type="transmembrane region" description="Helical" evidence="9">
    <location>
        <begin position="151"/>
        <end position="174"/>
    </location>
</feature>
<evidence type="ECO:0000256" key="1">
    <source>
        <dbReference type="ARBA" id="ARBA00004141"/>
    </source>
</evidence>
<dbReference type="GO" id="GO:0032715">
    <property type="term" value="P:negative regulation of interleukin-6 production"/>
    <property type="evidence" value="ECO:0007669"/>
    <property type="project" value="Ensembl"/>
</dbReference>
<feature type="transmembrane region" description="Helical" evidence="9">
    <location>
        <begin position="186"/>
        <end position="204"/>
    </location>
</feature>
<dbReference type="GO" id="GO:0004878">
    <property type="term" value="F:complement component C5a receptor activity"/>
    <property type="evidence" value="ECO:0007669"/>
    <property type="project" value="TreeGrafter"/>
</dbReference>
<reference evidence="11 12" key="1">
    <citation type="journal article" date="2011" name="Nature">
        <title>A high-resolution map of human evolutionary constraint using 29 mammals.</title>
        <authorList>
            <person name="Lindblad-Toh K."/>
            <person name="Garber M."/>
            <person name="Zuk O."/>
            <person name="Lin M.F."/>
            <person name="Parker B.J."/>
            <person name="Washietl S."/>
            <person name="Kheradpour P."/>
            <person name="Ernst J."/>
            <person name="Jordan G."/>
            <person name="Mauceli E."/>
            <person name="Ward L.D."/>
            <person name="Lowe C.B."/>
            <person name="Holloway A.K."/>
            <person name="Clamp M."/>
            <person name="Gnerre S."/>
            <person name="Alfoldi J."/>
            <person name="Beal K."/>
            <person name="Chang J."/>
            <person name="Clawson H."/>
            <person name="Cuff J."/>
            <person name="Di Palma F."/>
            <person name="Fitzgerald S."/>
            <person name="Flicek P."/>
            <person name="Guttman M."/>
            <person name="Hubisz M.J."/>
            <person name="Jaffe D.B."/>
            <person name="Jungreis I."/>
            <person name="Kent W.J."/>
            <person name="Kostka D."/>
            <person name="Lara M."/>
            <person name="Martins A.L."/>
            <person name="Massingham T."/>
            <person name="Moltke I."/>
            <person name="Raney B.J."/>
            <person name="Rasmussen M.D."/>
            <person name="Robinson J."/>
            <person name="Stark A."/>
            <person name="Vilella A.J."/>
            <person name="Wen J."/>
            <person name="Xie X."/>
            <person name="Zody M.C."/>
            <person name="Baldwin J."/>
            <person name="Bloom T."/>
            <person name="Chin C.W."/>
            <person name="Heiman D."/>
            <person name="Nicol R."/>
            <person name="Nusbaum C."/>
            <person name="Young S."/>
            <person name="Wilkinson J."/>
            <person name="Worley K.C."/>
            <person name="Kovar C.L."/>
            <person name="Muzny D.M."/>
            <person name="Gibbs R.A."/>
            <person name="Cree A."/>
            <person name="Dihn H.H."/>
            <person name="Fowler G."/>
            <person name="Jhangiani S."/>
            <person name="Joshi V."/>
            <person name="Lee S."/>
            <person name="Lewis L.R."/>
            <person name="Nazareth L.V."/>
            <person name="Okwuonu G."/>
            <person name="Santibanez J."/>
            <person name="Warren W.C."/>
            <person name="Mardis E.R."/>
            <person name="Weinstock G.M."/>
            <person name="Wilson R.K."/>
            <person name="Delehaunty K."/>
            <person name="Dooling D."/>
            <person name="Fronik C."/>
            <person name="Fulton L."/>
            <person name="Fulton B."/>
            <person name="Graves T."/>
            <person name="Minx P."/>
            <person name="Sodergren E."/>
            <person name="Birney E."/>
            <person name="Margulies E.H."/>
            <person name="Herrero J."/>
            <person name="Green E.D."/>
            <person name="Haussler D."/>
            <person name="Siepel A."/>
            <person name="Goldman N."/>
            <person name="Pollard K.S."/>
            <person name="Pedersen J.S."/>
            <person name="Lander E.S."/>
            <person name="Kellis M."/>
        </authorList>
    </citation>
    <scope>NUCLEOTIDE SEQUENCE [LARGE SCALE GENOMIC DNA]</scope>
    <source>
        <strain evidence="12">Thorbecke</strain>
    </source>
</reference>
<evidence type="ECO:0000313" key="11">
    <source>
        <dbReference type="Ensembl" id="ENSOCUP00000034050.1"/>
    </source>
</evidence>
<dbReference type="Ensembl" id="ENSOCUT00000025404.2">
    <property type="protein sequence ID" value="ENSOCUP00000034050.1"/>
    <property type="gene ID" value="ENSOCUG00000025530.2"/>
</dbReference>
<gene>
    <name evidence="11" type="primary">C5AR2</name>
</gene>
<dbReference type="PRINTS" id="PR00237">
    <property type="entry name" value="GPCRRHODOPSN"/>
</dbReference>
<dbReference type="Proteomes" id="UP000001811">
    <property type="component" value="Unplaced"/>
</dbReference>
<evidence type="ECO:0000256" key="8">
    <source>
        <dbReference type="ARBA" id="ARBA00025736"/>
    </source>
</evidence>
<dbReference type="GO" id="GO:0032677">
    <property type="term" value="P:regulation of interleukin-8 production"/>
    <property type="evidence" value="ECO:0007669"/>
    <property type="project" value="Ensembl"/>
</dbReference>
<feature type="transmembrane region" description="Helical" evidence="9">
    <location>
        <begin position="270"/>
        <end position="292"/>
    </location>
</feature>
<dbReference type="InParanoid" id="A0A5F9CKR0"/>
<feature type="transmembrane region" description="Helical" evidence="9">
    <location>
        <begin position="308"/>
        <end position="327"/>
    </location>
</feature>
<dbReference type="InterPro" id="IPR000826">
    <property type="entry name" value="Formyl_rcpt-rel"/>
</dbReference>
<dbReference type="GO" id="GO:0009925">
    <property type="term" value="C:basal plasma membrane"/>
    <property type="evidence" value="ECO:0007669"/>
    <property type="project" value="Ensembl"/>
</dbReference>
<keyword evidence="4" id="KW-0297">G-protein coupled receptor</keyword>
<reference evidence="11" key="2">
    <citation type="submission" date="2025-08" db="UniProtKB">
        <authorList>
            <consortium name="Ensembl"/>
        </authorList>
    </citation>
    <scope>IDENTIFICATION</scope>
    <source>
        <strain evidence="11">Thorbecke</strain>
    </source>
</reference>
<evidence type="ECO:0000256" key="2">
    <source>
        <dbReference type="ARBA" id="ARBA00022692"/>
    </source>
</evidence>
<sequence length="370" mass="39223">MQGTGDLTAVPNALPSSLLFTCWQLPASSKASGTPMENTSLSYDYGDYSDLLDLPVDCPDGTCLSARPGHVAPLLLYAAIFLVGCQAMPWWPGWPGGRPAAPLGPPGSSTWPCGPALLPVPPHPGRAHSSGATAYGAVGCWALPSVILTSMYASVLLLAALSADLCLLALWPTWWAVAWRAWGVRLARAAAWVLAVLLTVPSAIHRRLHQEHFPSRLECVVDYGGSAAAEHAVTAARFLLGFLGPLAVVAGCFGAVLCRGVRRHRPLCTAVIVGFFVCWAPYHLLGLVLAVATPNSALLVRALKAEPLVVGLALAHSCLNPLLFLYFGRAQLRQSLAAACRWALRESQGEDESVVSKTVPSHDLVSEMEV</sequence>
<dbReference type="PANTHER" id="PTHR24225:SF1">
    <property type="entry name" value="C5A ANAPHYLATOXIN CHEMOTACTIC RECEPTOR 2"/>
    <property type="match status" value="1"/>
</dbReference>
<reference evidence="11" key="3">
    <citation type="submission" date="2025-09" db="UniProtKB">
        <authorList>
            <consortium name="Ensembl"/>
        </authorList>
    </citation>
    <scope>IDENTIFICATION</scope>
    <source>
        <strain evidence="11">Thorbecke</strain>
    </source>
</reference>
<keyword evidence="5 9" id="KW-0472">Membrane</keyword>
<dbReference type="PROSITE" id="PS50262">
    <property type="entry name" value="G_PROTEIN_RECEP_F1_2"/>
    <property type="match status" value="1"/>
</dbReference>
<dbReference type="SUPFAM" id="SSF81321">
    <property type="entry name" value="Family A G protein-coupled receptor-like"/>
    <property type="match status" value="1"/>
</dbReference>
<comment type="similarity">
    <text evidence="8">Belongs to the chemokine-like receptor (CMKLR) family.</text>
</comment>
<protein>
    <submittedName>
        <fullName evidence="11">Complement C5a receptor 2</fullName>
    </submittedName>
</protein>
<dbReference type="Gene3D" id="1.20.1070.10">
    <property type="entry name" value="Rhodopsin 7-helix transmembrane proteins"/>
    <property type="match status" value="1"/>
</dbReference>
<feature type="transmembrane region" description="Helical" evidence="9">
    <location>
        <begin position="238"/>
        <end position="258"/>
    </location>
</feature>
<dbReference type="GO" id="GO:0004930">
    <property type="term" value="F:G protein-coupled receptor activity"/>
    <property type="evidence" value="ECO:0007669"/>
    <property type="project" value="UniProtKB-KW"/>
</dbReference>
<evidence type="ECO:0000256" key="6">
    <source>
        <dbReference type="ARBA" id="ARBA00023170"/>
    </source>
</evidence>